<evidence type="ECO:0000256" key="6">
    <source>
        <dbReference type="ARBA" id="ARBA00023146"/>
    </source>
</evidence>
<keyword evidence="3" id="KW-0547">Nucleotide-binding</keyword>
<dbReference type="InterPro" id="IPR002317">
    <property type="entry name" value="Ser-tRNA-ligase_type_1"/>
</dbReference>
<reference evidence="10" key="1">
    <citation type="submission" date="2018-05" db="EMBL/GenBank/DDBJ databases">
        <authorList>
            <person name="Lanie J.A."/>
            <person name="Ng W.-L."/>
            <person name="Kazmierczak K.M."/>
            <person name="Andrzejewski T.M."/>
            <person name="Davidsen T.M."/>
            <person name="Wayne K.J."/>
            <person name="Tettelin H."/>
            <person name="Glass J.I."/>
            <person name="Rusch D."/>
            <person name="Podicherti R."/>
            <person name="Tsui H.-C.T."/>
            <person name="Winkler M.E."/>
        </authorList>
    </citation>
    <scope>NUCLEOTIDE SEQUENCE</scope>
</reference>
<dbReference type="PIRSF" id="PIRSF001529">
    <property type="entry name" value="Ser-tRNA-synth_IIa"/>
    <property type="match status" value="1"/>
</dbReference>
<dbReference type="PRINTS" id="PR00981">
    <property type="entry name" value="TRNASYNTHSER"/>
</dbReference>
<proteinExistence type="inferred from homology"/>
<dbReference type="InterPro" id="IPR045864">
    <property type="entry name" value="aa-tRNA-synth_II/BPL/LPL"/>
</dbReference>
<dbReference type="EC" id="6.1.1.11" evidence="1"/>
<evidence type="ECO:0000259" key="9">
    <source>
        <dbReference type="PROSITE" id="PS50862"/>
    </source>
</evidence>
<dbReference type="InterPro" id="IPR015866">
    <property type="entry name" value="Ser-tRNA-synth_1_N"/>
</dbReference>
<evidence type="ECO:0000256" key="3">
    <source>
        <dbReference type="ARBA" id="ARBA00022741"/>
    </source>
</evidence>
<keyword evidence="5" id="KW-0648">Protein biosynthesis</keyword>
<dbReference type="AlphaFoldDB" id="A0A381NVN7"/>
<dbReference type="InterPro" id="IPR033729">
    <property type="entry name" value="SerRS_core"/>
</dbReference>
<name>A0A381NVN7_9ZZZZ</name>
<dbReference type="InterPro" id="IPR006195">
    <property type="entry name" value="aa-tRNA-synth_II"/>
</dbReference>
<keyword evidence="2" id="KW-0436">Ligase</keyword>
<evidence type="ECO:0000256" key="7">
    <source>
        <dbReference type="ARBA" id="ARBA00031113"/>
    </source>
</evidence>
<dbReference type="SUPFAM" id="SSF46589">
    <property type="entry name" value="tRNA-binding arm"/>
    <property type="match status" value="1"/>
</dbReference>
<evidence type="ECO:0000256" key="8">
    <source>
        <dbReference type="SAM" id="MobiDB-lite"/>
    </source>
</evidence>
<accession>A0A381NVN7</accession>
<dbReference type="GO" id="GO:0006434">
    <property type="term" value="P:seryl-tRNA aminoacylation"/>
    <property type="evidence" value="ECO:0007669"/>
    <property type="project" value="InterPro"/>
</dbReference>
<gene>
    <name evidence="10" type="ORF">METZ01_LOCUS11550</name>
</gene>
<sequence length="441" mass="49415">MPNELKGGNQAKRPITMLDMSMFREHADVVRADHDRRGLAHDAIDEVIRLDEAWRKAQYDADQLRRQRNEAARGIAEAKKSGDSAAADAIISEVADIGTRIDELSALSNDCLAQRDALRMSVPNVLHAEVPVGEDDQKNTLHSTHGDKPEFGFEPRNHNDLVEMNGWVDQARGAKVAGSRFYFLQGDLARLEMALQQYGADFLMERGYTLVQPPLMMNREAYEGVTDLSDFETVMYGIEPDPYYLIATSEHPLTAMRMDEIIEPTELPIKLVGVSACFRREVGAHGLSDRGIWRVHQFTKVEQIVICDPEDSWGYHEDLLQNAIDMWENLGLHYRVVNICTGDMGTVAARKYDLEAWLPGAGAYKEVVSCSNCTDYQANRLRIRYRTTEGNSAVHTLNSTAIATSRALVAIMEQCQNKDGSVSIPEVLRPYVDGKTTLEPL</sequence>
<dbReference type="Gene3D" id="3.30.930.10">
    <property type="entry name" value="Bira Bifunctional Protein, Domain 2"/>
    <property type="match status" value="1"/>
</dbReference>
<protein>
    <recommendedName>
        <fullName evidence="1">serine--tRNA ligase</fullName>
        <ecNumber evidence="1">6.1.1.11</ecNumber>
    </recommendedName>
    <alternativeName>
        <fullName evidence="7">Seryl-tRNA synthetase</fullName>
    </alternativeName>
</protein>
<evidence type="ECO:0000256" key="2">
    <source>
        <dbReference type="ARBA" id="ARBA00022598"/>
    </source>
</evidence>
<feature type="region of interest" description="Disordered" evidence="8">
    <location>
        <begin position="136"/>
        <end position="155"/>
    </location>
</feature>
<evidence type="ECO:0000313" key="10">
    <source>
        <dbReference type="EMBL" id="SUZ58696.1"/>
    </source>
</evidence>
<dbReference type="SUPFAM" id="SSF55681">
    <property type="entry name" value="Class II aaRS and biotin synthetases"/>
    <property type="match status" value="1"/>
</dbReference>
<dbReference type="HAMAP" id="MF_00176">
    <property type="entry name" value="Ser_tRNA_synth_type1"/>
    <property type="match status" value="1"/>
</dbReference>
<keyword evidence="4" id="KW-0067">ATP-binding</keyword>
<keyword evidence="6" id="KW-0030">Aminoacyl-tRNA synthetase</keyword>
<dbReference type="InterPro" id="IPR002314">
    <property type="entry name" value="aa-tRNA-synt_IIb"/>
</dbReference>
<dbReference type="InterPro" id="IPR010978">
    <property type="entry name" value="tRNA-bd_arm"/>
</dbReference>
<evidence type="ECO:0000256" key="4">
    <source>
        <dbReference type="ARBA" id="ARBA00022840"/>
    </source>
</evidence>
<dbReference type="InterPro" id="IPR042103">
    <property type="entry name" value="SerRS_1_N_sf"/>
</dbReference>
<dbReference type="NCBIfam" id="TIGR00414">
    <property type="entry name" value="serS"/>
    <property type="match status" value="1"/>
</dbReference>
<evidence type="ECO:0000256" key="1">
    <source>
        <dbReference type="ARBA" id="ARBA00012840"/>
    </source>
</evidence>
<organism evidence="10">
    <name type="scientific">marine metagenome</name>
    <dbReference type="NCBI Taxonomy" id="408172"/>
    <lineage>
        <taxon>unclassified sequences</taxon>
        <taxon>metagenomes</taxon>
        <taxon>ecological metagenomes</taxon>
    </lineage>
</organism>
<dbReference type="CDD" id="cd00770">
    <property type="entry name" value="SerRS_core"/>
    <property type="match status" value="1"/>
</dbReference>
<dbReference type="PANTHER" id="PTHR11778">
    <property type="entry name" value="SERYL-TRNA SYNTHETASE"/>
    <property type="match status" value="1"/>
</dbReference>
<dbReference type="GO" id="GO:0004828">
    <property type="term" value="F:serine-tRNA ligase activity"/>
    <property type="evidence" value="ECO:0007669"/>
    <property type="project" value="UniProtKB-EC"/>
</dbReference>
<dbReference type="PROSITE" id="PS50862">
    <property type="entry name" value="AA_TRNA_LIGASE_II"/>
    <property type="match status" value="1"/>
</dbReference>
<feature type="domain" description="Aminoacyl-transfer RNA synthetases class-II family profile" evidence="9">
    <location>
        <begin position="157"/>
        <end position="425"/>
    </location>
</feature>
<dbReference type="GO" id="GO:0005524">
    <property type="term" value="F:ATP binding"/>
    <property type="evidence" value="ECO:0007669"/>
    <property type="project" value="UniProtKB-KW"/>
</dbReference>
<evidence type="ECO:0000256" key="5">
    <source>
        <dbReference type="ARBA" id="ARBA00022917"/>
    </source>
</evidence>
<dbReference type="Pfam" id="PF00587">
    <property type="entry name" value="tRNA-synt_2b"/>
    <property type="match status" value="1"/>
</dbReference>
<dbReference type="EMBL" id="UINC01000635">
    <property type="protein sequence ID" value="SUZ58696.1"/>
    <property type="molecule type" value="Genomic_DNA"/>
</dbReference>
<dbReference type="Pfam" id="PF02403">
    <property type="entry name" value="Seryl_tRNA_N"/>
    <property type="match status" value="1"/>
</dbReference>
<dbReference type="Gene3D" id="1.10.287.40">
    <property type="entry name" value="Serine-tRNA synthetase, tRNA binding domain"/>
    <property type="match status" value="1"/>
</dbReference>